<reference evidence="3 4" key="1">
    <citation type="submission" date="2021-01" db="EMBL/GenBank/DDBJ databases">
        <title>Genome sequencing of Joostella atrarenae M1-2 (= KCTC 23194).</title>
        <authorList>
            <person name="Zakaria M.R."/>
            <person name="Lam M.Q."/>
            <person name="Chong C.S."/>
        </authorList>
    </citation>
    <scope>NUCLEOTIDE SEQUENCE [LARGE SCALE GENOMIC DNA]</scope>
    <source>
        <strain evidence="3 4">M1-2</strain>
    </source>
</reference>
<evidence type="ECO:0000256" key="1">
    <source>
        <dbReference type="SAM" id="MobiDB-lite"/>
    </source>
</evidence>
<name>A0ABS9J7T1_9FLAO</name>
<feature type="region of interest" description="Disordered" evidence="1">
    <location>
        <begin position="245"/>
        <end position="272"/>
    </location>
</feature>
<organism evidence="3 4">
    <name type="scientific">Joostella atrarenae</name>
    <dbReference type="NCBI Taxonomy" id="679257"/>
    <lineage>
        <taxon>Bacteria</taxon>
        <taxon>Pseudomonadati</taxon>
        <taxon>Bacteroidota</taxon>
        <taxon>Flavobacteriia</taxon>
        <taxon>Flavobacteriales</taxon>
        <taxon>Flavobacteriaceae</taxon>
        <taxon>Joostella</taxon>
    </lineage>
</organism>
<comment type="caution">
    <text evidence="3">The sequence shown here is derived from an EMBL/GenBank/DDBJ whole genome shotgun (WGS) entry which is preliminary data.</text>
</comment>
<protein>
    <recommendedName>
        <fullName evidence="5">Lipoprotein</fullName>
    </recommendedName>
</protein>
<proteinExistence type="predicted"/>
<feature type="compositionally biased region" description="Low complexity" evidence="1">
    <location>
        <begin position="245"/>
        <end position="255"/>
    </location>
</feature>
<dbReference type="Proteomes" id="UP000829517">
    <property type="component" value="Unassembled WGS sequence"/>
</dbReference>
<feature type="signal peptide" evidence="2">
    <location>
        <begin position="1"/>
        <end position="24"/>
    </location>
</feature>
<keyword evidence="2" id="KW-0732">Signal</keyword>
<accession>A0ABS9J7T1</accession>
<evidence type="ECO:0000313" key="4">
    <source>
        <dbReference type="Proteomes" id="UP000829517"/>
    </source>
</evidence>
<dbReference type="RefSeq" id="WP_236960985.1">
    <property type="nucleotide sequence ID" value="NZ_JAETXX010000022.1"/>
</dbReference>
<evidence type="ECO:0008006" key="5">
    <source>
        <dbReference type="Google" id="ProtNLM"/>
    </source>
</evidence>
<keyword evidence="4" id="KW-1185">Reference proteome</keyword>
<sequence length="552" mass="61838">MKKRKRIIKASYFFSLLSLVPFLACESENINEEVLLNNQDQEIVVENKEFRKYSIDQLSEDFQLQSFLKGTTESDKTSLGNKTDTIAKLNMEKIIKIVKPEYTTYTFLIQDSIKDDYSFSNLIVTVTPERASSYIMNYFPSIDYILGVKNGISIGFTGDYNYSKNYDNITELLKSHIKEKESHVNNKSNIQGRCYESFVIETMCVEHKHWPGQDCNYQGDEAPQSYSYSIEVNCTSGGGSGSIGDDFGSGSTFDPDGGGGGTSPNPPDGFETTEITPSIFDLKIMLSKLLTLNLSQNNWLTNYDPFGQFTKKALIYLDNNNNTFHAKTFIRWVIDFEIENQNPPHDYKKSLEGMVIGLKKFGGSEGALVAEYIENVLTDINSMAFGDVKDFHALMKDTVSQFNTAMMSAIINAYAEVALPIIEYALFESGTTLAVKLLSKIPISWVYRGTRLNKIVKEVGLLGERGKTTNIRLFKTNAPISNAKETFNTLTKHAVSKTTETNGSIVANMGNGNYITYRPITASSSGIPATLSLDFRSANVWTKVREVKFIRK</sequence>
<evidence type="ECO:0000256" key="2">
    <source>
        <dbReference type="SAM" id="SignalP"/>
    </source>
</evidence>
<evidence type="ECO:0000313" key="3">
    <source>
        <dbReference type="EMBL" id="MCF8716465.1"/>
    </source>
</evidence>
<feature type="chain" id="PRO_5046152634" description="Lipoprotein" evidence="2">
    <location>
        <begin position="25"/>
        <end position="552"/>
    </location>
</feature>
<gene>
    <name evidence="3" type="ORF">JM658_16685</name>
</gene>
<dbReference type="EMBL" id="JAETXX010000022">
    <property type="protein sequence ID" value="MCF8716465.1"/>
    <property type="molecule type" value="Genomic_DNA"/>
</dbReference>